<comment type="caution">
    <text evidence="2">The sequence shown here is derived from an EMBL/GenBank/DDBJ whole genome shotgun (WGS) entry which is preliminary data.</text>
</comment>
<feature type="transmembrane region" description="Helical" evidence="1">
    <location>
        <begin position="12"/>
        <end position="33"/>
    </location>
</feature>
<accession>A0A948TGS5</accession>
<reference evidence="2" key="1">
    <citation type="journal article" date="2021" name="PeerJ">
        <title>Extensive microbial diversity within the chicken gut microbiome revealed by metagenomics and culture.</title>
        <authorList>
            <person name="Gilroy R."/>
            <person name="Ravi A."/>
            <person name="Getino M."/>
            <person name="Pursley I."/>
            <person name="Horton D.L."/>
            <person name="Alikhan N.F."/>
            <person name="Baker D."/>
            <person name="Gharbi K."/>
            <person name="Hall N."/>
            <person name="Watson M."/>
            <person name="Adriaenssens E.M."/>
            <person name="Foster-Nyarko E."/>
            <person name="Jarju S."/>
            <person name="Secka A."/>
            <person name="Antonio M."/>
            <person name="Oren A."/>
            <person name="Chaudhuri R.R."/>
            <person name="La Ragione R."/>
            <person name="Hildebrand F."/>
            <person name="Pallen M.J."/>
        </authorList>
    </citation>
    <scope>NUCLEOTIDE SEQUENCE</scope>
    <source>
        <strain evidence="2">378</strain>
    </source>
</reference>
<name>A0A948TGS5_9GAMM</name>
<dbReference type="EMBL" id="JAHLFE010000143">
    <property type="protein sequence ID" value="MBU3844614.1"/>
    <property type="molecule type" value="Genomic_DNA"/>
</dbReference>
<sequence>MQQLQGSTGKKVGMGILGLVALVVLYLVAVGLISSPSTDPYKPEPLAANATDQDRATVIARGLTTALDQSLSSGFGWLPNDLIAPWVIDNTTNYQRGVIYATRPASEVISQNVGRYGNRDTMDPRLANATSRFFSYSENVWGFLFVYDAEGKYKSGIKNWADWASSVGTEGKNAGVYNLRSDDVYNIIKYCVTMTEFALGVLNESNVGHFKTDNNLYYAKGVCAVTANVFRALLAIDSSIYERGGAENVNEALKRFEYIDEFNPMYVMAGGNEIGDAMMPNHIAALARHIDIANNRLTDILATMAR</sequence>
<dbReference type="Proteomes" id="UP000733611">
    <property type="component" value="Unassembled WGS sequence"/>
</dbReference>
<organism evidence="2 3">
    <name type="scientific">Candidatus Anaerobiospirillum pullicola</name>
    <dbReference type="NCBI Taxonomy" id="2838451"/>
    <lineage>
        <taxon>Bacteria</taxon>
        <taxon>Pseudomonadati</taxon>
        <taxon>Pseudomonadota</taxon>
        <taxon>Gammaproteobacteria</taxon>
        <taxon>Aeromonadales</taxon>
        <taxon>Succinivibrionaceae</taxon>
        <taxon>Anaerobiospirillum</taxon>
    </lineage>
</organism>
<evidence type="ECO:0000256" key="1">
    <source>
        <dbReference type="SAM" id="Phobius"/>
    </source>
</evidence>
<dbReference type="InterPro" id="IPR016936">
    <property type="entry name" value="UCP029693"/>
</dbReference>
<evidence type="ECO:0000313" key="3">
    <source>
        <dbReference type="Proteomes" id="UP000733611"/>
    </source>
</evidence>
<dbReference type="AlphaFoldDB" id="A0A948TGS5"/>
<protein>
    <submittedName>
        <fullName evidence="2">DUF2333 family protein</fullName>
    </submittedName>
</protein>
<keyword evidence="1" id="KW-1133">Transmembrane helix</keyword>
<evidence type="ECO:0000313" key="2">
    <source>
        <dbReference type="EMBL" id="MBU3844614.1"/>
    </source>
</evidence>
<dbReference type="Pfam" id="PF10095">
    <property type="entry name" value="DUF2333"/>
    <property type="match status" value="1"/>
</dbReference>
<proteinExistence type="predicted"/>
<keyword evidence="1" id="KW-0812">Transmembrane</keyword>
<reference evidence="2" key="2">
    <citation type="submission" date="2021-04" db="EMBL/GenBank/DDBJ databases">
        <authorList>
            <person name="Gilroy R."/>
        </authorList>
    </citation>
    <scope>NUCLEOTIDE SEQUENCE</scope>
    <source>
        <strain evidence="2">378</strain>
    </source>
</reference>
<gene>
    <name evidence="2" type="ORF">H9847_07085</name>
</gene>
<keyword evidence="1" id="KW-0472">Membrane</keyword>